<name>Q16NJ2_AEDAE</name>
<reference evidence="2" key="1">
    <citation type="submission" date="2005-10" db="EMBL/GenBank/DDBJ databases">
        <authorList>
            <person name="Loftus B.J."/>
            <person name="Nene V.M."/>
            <person name="Hannick L.I."/>
            <person name="Bidwell S."/>
            <person name="Haas B."/>
            <person name="Amedeo P."/>
            <person name="Orvis J."/>
            <person name="Wortman J.R."/>
            <person name="White O.R."/>
            <person name="Salzberg S."/>
            <person name="Shumway M."/>
            <person name="Koo H."/>
            <person name="Zhao Y."/>
            <person name="Holmes M."/>
            <person name="Miller J."/>
            <person name="Schatz M."/>
            <person name="Pop M."/>
            <person name="Pai G."/>
            <person name="Utterback T."/>
            <person name="Rogers Y.-H."/>
            <person name="Kravitz S."/>
            <person name="Fraser C.M."/>
        </authorList>
    </citation>
    <scope>NUCLEOTIDE SEQUENCE</scope>
    <source>
        <strain evidence="2">Liverpool</strain>
    </source>
</reference>
<evidence type="ECO:0000313" key="3">
    <source>
        <dbReference type="Proteomes" id="UP000682892"/>
    </source>
</evidence>
<dbReference type="PANTHER" id="PTHR15708:SF4">
    <property type="entry name" value="FI21477P1-RELATED"/>
    <property type="match status" value="1"/>
</dbReference>
<feature type="compositionally biased region" description="Low complexity" evidence="1">
    <location>
        <begin position="407"/>
        <end position="428"/>
    </location>
</feature>
<dbReference type="AlphaFoldDB" id="Q16NJ2"/>
<sequence>MCKRHRCCQITCYPLLSRLLDRIDKETIEELNNLIGELDLFQKEHELRLGEQYCQPPPSATHTQENGMIYSNNNVNGNLSSNNSDSAASDRNDKISISSSMNIEGINLSLNSDNDMCKLNVEQDGCDAVDYSNTGFENPSFMHLNDSEIVVIRQNEFGRVDPENYYSQNMSEVVVLRCKDIVKPDANRIEETVSVDSQQRLSSFKLNSRSASPALSSFAVSRSPTPSLSVSQSTATTPTMASPQHNIAISIYNNNNHNSNHVISLHHPIQQQQQQQHFTNGNEKCSLISMPSDERINRIKPAITPRPASLSGPNRVARRASVNTVKPPPPVRRSSSVTPSPNLGTASPNLAQQSLAYTSSESLPPPPAYLLDSTTGNSLIPGNVAGTVKALNEIRHKPASPGVLRRAQQPLPNQQPPASSSSRNTKSSSHQHGIYAQPKQLTSMSSFRTASPGPQKQSTGFLAQLNARIAPNKPQTPASPQHYQQQQSFTYTTAPSNESAYHRSSPADQRTSYSSSHHQQSHQPAHGIYSSASQQASGHHQQQANYYQQQSHSPPVSQRDDRSNSASNANSNNVLAKTSAGFLENLNARLAEQRLSGKAFAVRNLINSKALPDPRICHESLMDQIKRGATLKRNRTINDRSAPKIH</sequence>
<feature type="compositionally biased region" description="Low complexity" evidence="1">
    <location>
        <begin position="514"/>
        <end position="523"/>
    </location>
</feature>
<dbReference type="PaxDb" id="7159-AAEL011956-PA"/>
<feature type="region of interest" description="Disordered" evidence="1">
    <location>
        <begin position="471"/>
        <end position="572"/>
    </location>
</feature>
<dbReference type="Proteomes" id="UP000682892">
    <property type="component" value="Unassembled WGS sequence"/>
</dbReference>
<dbReference type="GO" id="GO:0005543">
    <property type="term" value="F:phospholipid binding"/>
    <property type="evidence" value="ECO:0007669"/>
    <property type="project" value="TreeGrafter"/>
</dbReference>
<dbReference type="InterPro" id="IPR030127">
    <property type="entry name" value="MTSS1/MTSS2"/>
</dbReference>
<reference evidence="2" key="2">
    <citation type="journal article" date="2007" name="Science">
        <title>Genome sequence of Aedes aegypti, a major arbovirus vector.</title>
        <authorList>
            <person name="Nene V."/>
            <person name="Wortman J.R."/>
            <person name="Lawson D."/>
            <person name="Haas B."/>
            <person name="Kodira C."/>
            <person name="Tu Z.J."/>
            <person name="Loftus B."/>
            <person name="Xi Z."/>
            <person name="Megy K."/>
            <person name="Grabherr M."/>
            <person name="Ren Q."/>
            <person name="Zdobnov E.M."/>
            <person name="Lobo N.F."/>
            <person name="Campbell K.S."/>
            <person name="Brown S.E."/>
            <person name="Bonaldo M.F."/>
            <person name="Zhu J."/>
            <person name="Sinkins S.P."/>
            <person name="Hogenkamp D.G."/>
            <person name="Amedeo P."/>
            <person name="Arensburger P."/>
            <person name="Atkinson P.W."/>
            <person name="Bidwell S."/>
            <person name="Biedler J."/>
            <person name="Birney E."/>
            <person name="Bruggner R.V."/>
            <person name="Costas J."/>
            <person name="Coy M.R."/>
            <person name="Crabtree J."/>
            <person name="Crawford M."/>
            <person name="Debruyn B."/>
            <person name="Decaprio D."/>
            <person name="Eiglmeier K."/>
            <person name="Eisenstadt E."/>
            <person name="El-Dorry H."/>
            <person name="Gelbart W.M."/>
            <person name="Gomes S.L."/>
            <person name="Hammond M."/>
            <person name="Hannick L.I."/>
            <person name="Hogan J.R."/>
            <person name="Holmes M.H."/>
            <person name="Jaffe D."/>
            <person name="Johnston J.S."/>
            <person name="Kennedy R.C."/>
            <person name="Koo H."/>
            <person name="Kravitz S."/>
            <person name="Kriventseva E.V."/>
            <person name="Kulp D."/>
            <person name="Labutti K."/>
            <person name="Lee E."/>
            <person name="Li S."/>
            <person name="Lovin D.D."/>
            <person name="Mao C."/>
            <person name="Mauceli E."/>
            <person name="Menck C.F."/>
            <person name="Miller J.R."/>
            <person name="Montgomery P."/>
            <person name="Mori A."/>
            <person name="Nascimento A.L."/>
            <person name="Naveira H.F."/>
            <person name="Nusbaum C."/>
            <person name="O'leary S."/>
            <person name="Orvis J."/>
            <person name="Pertea M."/>
            <person name="Quesneville H."/>
            <person name="Reidenbach K.R."/>
            <person name="Rogers Y.H."/>
            <person name="Roth C.W."/>
            <person name="Schneider J.R."/>
            <person name="Schatz M."/>
            <person name="Shumway M."/>
            <person name="Stanke M."/>
            <person name="Stinson E.O."/>
            <person name="Tubio J.M."/>
            <person name="Vanzee J.P."/>
            <person name="Verjovski-Almeida S."/>
            <person name="Werner D."/>
            <person name="White O."/>
            <person name="Wyder S."/>
            <person name="Zeng Q."/>
            <person name="Zhao Q."/>
            <person name="Zhao Y."/>
            <person name="Hill C.A."/>
            <person name="Raikhel A.S."/>
            <person name="Soares M.B."/>
            <person name="Knudson D.L."/>
            <person name="Lee N.H."/>
            <person name="Galagan J."/>
            <person name="Salzberg S.L."/>
            <person name="Paulsen I.T."/>
            <person name="Dimopoulos G."/>
            <person name="Collins F.H."/>
            <person name="Birren B."/>
            <person name="Fraser-Liggett C.M."/>
            <person name="Severson D.W."/>
        </authorList>
    </citation>
    <scope>NUCLEOTIDE SEQUENCE [LARGE SCALE GENOMIC DNA]</scope>
    <source>
        <strain evidence="2">Liverpool</strain>
    </source>
</reference>
<dbReference type="PANTHER" id="PTHR15708">
    <property type="entry name" value="ACTIN BUNDLING/MISSING IN METASTASIS-RELATED"/>
    <property type="match status" value="1"/>
</dbReference>
<dbReference type="STRING" id="7159.Q16NJ2"/>
<evidence type="ECO:0000313" key="2">
    <source>
        <dbReference type="EMBL" id="EAT35925.1"/>
    </source>
</evidence>
<reference evidence="2" key="3">
    <citation type="submission" date="2012-09" db="EMBL/GenBank/DDBJ databases">
        <authorList>
            <consortium name="VectorBase"/>
        </authorList>
    </citation>
    <scope>NUCLEOTIDE SEQUENCE</scope>
    <source>
        <strain evidence="2">Liverpool</strain>
    </source>
</reference>
<dbReference type="GO" id="GO:0030031">
    <property type="term" value="P:cell projection assembly"/>
    <property type="evidence" value="ECO:0007669"/>
    <property type="project" value="TreeGrafter"/>
</dbReference>
<feature type="region of interest" description="Disordered" evidence="1">
    <location>
        <begin position="215"/>
        <end position="240"/>
    </location>
</feature>
<feature type="region of interest" description="Disordered" evidence="1">
    <location>
        <begin position="302"/>
        <end position="348"/>
    </location>
</feature>
<dbReference type="GO" id="GO:0061024">
    <property type="term" value="P:membrane organization"/>
    <property type="evidence" value="ECO:0007669"/>
    <property type="project" value="TreeGrafter"/>
</dbReference>
<proteinExistence type="predicted"/>
<dbReference type="GO" id="GO:0009898">
    <property type="term" value="C:cytoplasmic side of plasma membrane"/>
    <property type="evidence" value="ECO:0007669"/>
    <property type="project" value="TreeGrafter"/>
</dbReference>
<feature type="compositionally biased region" description="Polar residues" evidence="1">
    <location>
        <begin position="60"/>
        <end position="70"/>
    </location>
</feature>
<feature type="compositionally biased region" description="Low complexity" evidence="1">
    <location>
        <begin position="530"/>
        <end position="550"/>
    </location>
</feature>
<accession>Q16NJ2</accession>
<dbReference type="EMBL" id="CH477822">
    <property type="protein sequence ID" value="EAT35925.1"/>
    <property type="molecule type" value="Genomic_DNA"/>
</dbReference>
<feature type="compositionally biased region" description="Low complexity" evidence="1">
    <location>
        <begin position="71"/>
        <end position="87"/>
    </location>
</feature>
<dbReference type="GO" id="GO:0015629">
    <property type="term" value="C:actin cytoskeleton"/>
    <property type="evidence" value="ECO:0007669"/>
    <property type="project" value="TreeGrafter"/>
</dbReference>
<dbReference type="VEuPathDB" id="VectorBase:AAEL019646"/>
<dbReference type="eggNOG" id="ENOG502T9WY">
    <property type="taxonomic scope" value="Eukaryota"/>
</dbReference>
<gene>
    <name evidence="2" type="ORF">AaeL_AAEL011956</name>
</gene>
<feature type="compositionally biased region" description="Polar residues" evidence="1">
    <location>
        <begin position="473"/>
        <end position="499"/>
    </location>
</feature>
<dbReference type="GO" id="GO:0003779">
    <property type="term" value="F:actin binding"/>
    <property type="evidence" value="ECO:0007669"/>
    <property type="project" value="InterPro"/>
</dbReference>
<dbReference type="HOGENOM" id="CLU_407806_0_0_1"/>
<protein>
    <submittedName>
        <fullName evidence="2">AAEL011956-PA</fullName>
    </submittedName>
</protein>
<feature type="region of interest" description="Disordered" evidence="1">
    <location>
        <begin position="407"/>
        <end position="433"/>
    </location>
</feature>
<evidence type="ECO:0000256" key="1">
    <source>
        <dbReference type="SAM" id="MobiDB-lite"/>
    </source>
</evidence>
<feature type="region of interest" description="Disordered" evidence="1">
    <location>
        <begin position="52"/>
        <end position="92"/>
    </location>
</feature>
<feature type="compositionally biased region" description="Low complexity" evidence="1">
    <location>
        <begin position="332"/>
        <end position="341"/>
    </location>
</feature>
<organism evidence="2 3">
    <name type="scientific">Aedes aegypti</name>
    <name type="common">Yellowfever mosquito</name>
    <name type="synonym">Culex aegypti</name>
    <dbReference type="NCBI Taxonomy" id="7159"/>
    <lineage>
        <taxon>Eukaryota</taxon>
        <taxon>Metazoa</taxon>
        <taxon>Ecdysozoa</taxon>
        <taxon>Arthropoda</taxon>
        <taxon>Hexapoda</taxon>
        <taxon>Insecta</taxon>
        <taxon>Pterygota</taxon>
        <taxon>Neoptera</taxon>
        <taxon>Endopterygota</taxon>
        <taxon>Diptera</taxon>
        <taxon>Nematocera</taxon>
        <taxon>Culicoidea</taxon>
        <taxon>Culicidae</taxon>
        <taxon>Culicinae</taxon>
        <taxon>Aedini</taxon>
        <taxon>Aedes</taxon>
        <taxon>Stegomyia</taxon>
    </lineage>
</organism>